<accession>A0ABP8I9D0</accession>
<keyword evidence="2" id="KW-1185">Reference proteome</keyword>
<dbReference type="RefSeq" id="WP_345540790.1">
    <property type="nucleotide sequence ID" value="NZ_BAABGJ010000080.1"/>
</dbReference>
<protein>
    <submittedName>
        <fullName evidence="1">Uncharacterized protein</fullName>
    </submittedName>
</protein>
<gene>
    <name evidence="1" type="ORF">GCM10023165_45160</name>
</gene>
<dbReference type="EMBL" id="BAABGJ010000080">
    <property type="protein sequence ID" value="GAA4354192.1"/>
    <property type="molecule type" value="Genomic_DNA"/>
</dbReference>
<proteinExistence type="predicted"/>
<organism evidence="1 2">
    <name type="scientific">Variovorax defluvii</name>
    <dbReference type="NCBI Taxonomy" id="913761"/>
    <lineage>
        <taxon>Bacteria</taxon>
        <taxon>Pseudomonadati</taxon>
        <taxon>Pseudomonadota</taxon>
        <taxon>Betaproteobacteria</taxon>
        <taxon>Burkholderiales</taxon>
        <taxon>Comamonadaceae</taxon>
        <taxon>Variovorax</taxon>
    </lineage>
</organism>
<evidence type="ECO:0000313" key="2">
    <source>
        <dbReference type="Proteomes" id="UP001500975"/>
    </source>
</evidence>
<evidence type="ECO:0000313" key="1">
    <source>
        <dbReference type="EMBL" id="GAA4354192.1"/>
    </source>
</evidence>
<dbReference type="Proteomes" id="UP001500975">
    <property type="component" value="Unassembled WGS sequence"/>
</dbReference>
<reference evidence="2" key="1">
    <citation type="journal article" date="2019" name="Int. J. Syst. Evol. Microbiol.">
        <title>The Global Catalogue of Microorganisms (GCM) 10K type strain sequencing project: providing services to taxonomists for standard genome sequencing and annotation.</title>
        <authorList>
            <consortium name="The Broad Institute Genomics Platform"/>
            <consortium name="The Broad Institute Genome Sequencing Center for Infectious Disease"/>
            <person name="Wu L."/>
            <person name="Ma J."/>
        </authorList>
    </citation>
    <scope>NUCLEOTIDE SEQUENCE [LARGE SCALE GENOMIC DNA]</scope>
    <source>
        <strain evidence="2">JCM 17804</strain>
    </source>
</reference>
<sequence>MDQHKIENFAKAHPGVAFPTYLHVDHSHASAIRDAIAKSIDSPELKGLALVKRLRAAATEVASLQGDAPAFSIGRLLSERGLKRPEKVYLNWYRFDDIDQIGLADLDRHLSDIWYPGTDDLDVFDDSAAWIVSITHYGKVWLFRR</sequence>
<comment type="caution">
    <text evidence="1">The sequence shown here is derived from an EMBL/GenBank/DDBJ whole genome shotgun (WGS) entry which is preliminary data.</text>
</comment>
<name>A0ABP8I9D0_9BURK</name>